<reference evidence="1 2" key="1">
    <citation type="submission" date="2019-08" db="EMBL/GenBank/DDBJ databases">
        <title>Pedobacter sp. nov., isolated from Han river, South Korea.</title>
        <authorList>
            <person name="Lee D.-H."/>
            <person name="Kim Y.-S."/>
            <person name="Hwang E.-M."/>
            <person name="Le Tran T.C."/>
            <person name="Cha C.-J."/>
        </authorList>
    </citation>
    <scope>NUCLEOTIDE SEQUENCE [LARGE SCALE GENOMIC DNA]</scope>
    <source>
        <strain evidence="1 2">CJ43</strain>
    </source>
</reference>
<protein>
    <submittedName>
        <fullName evidence="1">Uncharacterized protein</fullName>
    </submittedName>
</protein>
<keyword evidence="2" id="KW-1185">Reference proteome</keyword>
<evidence type="ECO:0000313" key="1">
    <source>
        <dbReference type="EMBL" id="QEK50932.1"/>
    </source>
</evidence>
<evidence type="ECO:0000313" key="2">
    <source>
        <dbReference type="Proteomes" id="UP000323653"/>
    </source>
</evidence>
<sequence>MSKPKFSANQLADPRFEDVNSADILRYFIQKISKNELKKLKIFEKEYLIILMKNIVKDEIQNELNPPDYILANKFKYLAFNPYDYKELDEATFNHLVLFYYDNLDFLMPISFTYNGITRQYTREEIDLDRNKFNQLLFWWKEQLSVGNKSSPLLKEIKDEYHKKVEILKEYFNQRSFGYNLFKRNVLKWECLMFYIYFIIKKYLQSRDVKELCEVVNNKYIITNYSFVHILSRHYFADFNTIYFNKTVIRDETLFDPWNLPQGVKIIIELFEEHRPNWDTEKDHLFFRYNLTTYILYFKEKFVDKLGHKLKEIRTLYPVSTESDNKKLTILKTQKKIIDYVFFMIKIRFLSL</sequence>
<dbReference type="AlphaFoldDB" id="A0A5C0VGB2"/>
<dbReference type="Proteomes" id="UP000323653">
    <property type="component" value="Chromosome"/>
</dbReference>
<dbReference type="KEGG" id="pej:FYC62_04030"/>
<dbReference type="RefSeq" id="WP_149074016.1">
    <property type="nucleotide sequence ID" value="NZ_CP043329.1"/>
</dbReference>
<proteinExistence type="predicted"/>
<name>A0A5C0VGB2_9SPHI</name>
<organism evidence="1 2">
    <name type="scientific">Pedobacter aquae</name>
    <dbReference type="NCBI Taxonomy" id="2605747"/>
    <lineage>
        <taxon>Bacteria</taxon>
        <taxon>Pseudomonadati</taxon>
        <taxon>Bacteroidota</taxon>
        <taxon>Sphingobacteriia</taxon>
        <taxon>Sphingobacteriales</taxon>
        <taxon>Sphingobacteriaceae</taxon>
        <taxon>Pedobacter</taxon>
    </lineage>
</organism>
<accession>A0A5C0VGB2</accession>
<dbReference type="EMBL" id="CP043329">
    <property type="protein sequence ID" value="QEK50932.1"/>
    <property type="molecule type" value="Genomic_DNA"/>
</dbReference>
<gene>
    <name evidence="1" type="ORF">FYC62_04030</name>
</gene>